<reference evidence="2 3" key="1">
    <citation type="submission" date="2017-06" db="EMBL/GenBank/DDBJ databases">
        <title>Global population genomics of the pathogenic fungus Cryptococcus neoformans var. grubii.</title>
        <authorList>
            <person name="Cuomo C."/>
            <person name="Litvintseva A."/>
            <person name="Chen Y."/>
            <person name="Young S."/>
            <person name="Zeng Q."/>
            <person name="Chapman S."/>
            <person name="Gujja S."/>
            <person name="Saif S."/>
            <person name="Birren B."/>
        </authorList>
    </citation>
    <scope>NUCLEOTIDE SEQUENCE [LARGE SCALE GENOMIC DNA]</scope>
    <source>
        <strain evidence="2 3">Tu259-1</strain>
    </source>
</reference>
<evidence type="ECO:0000313" key="3">
    <source>
        <dbReference type="Proteomes" id="UP000199727"/>
    </source>
</evidence>
<sequence length="248" mass="26544">MPHLYHNTLLPNPQPRHRSRSPCRSSTSPTRQYHRQCAPVMPIPSSPLNPNPPSRSNMMMYNPYQWGGGMMGGQGVGYPGMQNPYMTGRDPSVMGSMPAPSQSAAGTEDRNLRPFDSSKMKQGRLGHYGYLEGRELAGPPVGHLPAGIQSQYSSSQAGHGTLPAGPCSTASYQGNGSWGDMANIPRARYDGAASATGYVQADLDSPYPRAPNGSVTTAWTRYGADGSVMDGMNGNGATGRRRVREGRV</sequence>
<name>A0A854Q559_CRYNE</name>
<dbReference type="AlphaFoldDB" id="A0A854Q559"/>
<evidence type="ECO:0000256" key="1">
    <source>
        <dbReference type="SAM" id="MobiDB-lite"/>
    </source>
</evidence>
<feature type="region of interest" description="Disordered" evidence="1">
    <location>
        <begin position="94"/>
        <end position="121"/>
    </location>
</feature>
<proteinExistence type="predicted"/>
<evidence type="ECO:0000313" key="2">
    <source>
        <dbReference type="EMBL" id="OXG11359.1"/>
    </source>
</evidence>
<dbReference type="EMBL" id="AMKT01000098">
    <property type="protein sequence ID" value="OXG11359.1"/>
    <property type="molecule type" value="Genomic_DNA"/>
</dbReference>
<accession>A0A854Q559</accession>
<comment type="caution">
    <text evidence="2">The sequence shown here is derived from an EMBL/GenBank/DDBJ whole genome shotgun (WGS) entry which is preliminary data.</text>
</comment>
<protein>
    <submittedName>
        <fullName evidence="2">Uncharacterized protein</fullName>
    </submittedName>
</protein>
<feature type="compositionally biased region" description="Low complexity" evidence="1">
    <location>
        <begin position="22"/>
        <end position="31"/>
    </location>
</feature>
<feature type="compositionally biased region" description="Basic and acidic residues" evidence="1">
    <location>
        <begin position="107"/>
        <end position="119"/>
    </location>
</feature>
<gene>
    <name evidence="2" type="ORF">C361_06463</name>
</gene>
<dbReference type="Proteomes" id="UP000199727">
    <property type="component" value="Unassembled WGS sequence"/>
</dbReference>
<feature type="region of interest" description="Disordered" evidence="1">
    <location>
        <begin position="1"/>
        <end position="31"/>
    </location>
</feature>
<organism evidence="2 3">
    <name type="scientific">Cryptococcus neoformans Tu259-1</name>
    <dbReference type="NCBI Taxonomy" id="1230072"/>
    <lineage>
        <taxon>Eukaryota</taxon>
        <taxon>Fungi</taxon>
        <taxon>Dikarya</taxon>
        <taxon>Basidiomycota</taxon>
        <taxon>Agaricomycotina</taxon>
        <taxon>Tremellomycetes</taxon>
        <taxon>Tremellales</taxon>
        <taxon>Cryptococcaceae</taxon>
        <taxon>Cryptococcus</taxon>
        <taxon>Cryptococcus neoformans species complex</taxon>
    </lineage>
</organism>